<feature type="transmembrane region" description="Helical" evidence="8">
    <location>
        <begin position="274"/>
        <end position="296"/>
    </location>
</feature>
<feature type="transmembrane region" description="Helical" evidence="8">
    <location>
        <begin position="57"/>
        <end position="74"/>
    </location>
</feature>
<evidence type="ECO:0000256" key="6">
    <source>
        <dbReference type="ARBA" id="ARBA00022989"/>
    </source>
</evidence>
<dbReference type="GO" id="GO:0022857">
    <property type="term" value="F:transmembrane transporter activity"/>
    <property type="evidence" value="ECO:0007669"/>
    <property type="project" value="InterPro"/>
</dbReference>
<evidence type="ECO:0000256" key="4">
    <source>
        <dbReference type="ARBA" id="ARBA00022475"/>
    </source>
</evidence>
<dbReference type="InterPro" id="IPR000522">
    <property type="entry name" value="ABC_transptr_permease_BtuC"/>
</dbReference>
<dbReference type="Pfam" id="PF01032">
    <property type="entry name" value="FecCD"/>
    <property type="match status" value="1"/>
</dbReference>
<dbReference type="Proteomes" id="UP000316252">
    <property type="component" value="Unassembled WGS sequence"/>
</dbReference>
<evidence type="ECO:0000256" key="3">
    <source>
        <dbReference type="ARBA" id="ARBA00022448"/>
    </source>
</evidence>
<keyword evidence="7 8" id="KW-0472">Membrane</keyword>
<keyword evidence="5 8" id="KW-0812">Transmembrane</keyword>
<sequence length="328" mass="32592">MLVAIVALAVAIALSLAVGSRGIPLDHVIQALQDLFAGKAPAGTEASVVVESRLPRTAIGIAAGIALGLAGALVQAVTRNPLADPGILGVTYGSGFAIALGIAVLGIQGSGSYVWFALGGALLTTVAVYLIGAGGPGAIDPARLTLAGAALSAILIGVITALSLLDPKTFDVLRAWNAGSLQDRGWPDLLPVLPFLAVGAILALALGGPLNAVALGDDLARSLGANVALVRGLSIAAVTLLAGGATAIAGPIAFVGLMVPHAARFVTGPDQRWILAYTLVLAPVLLLAADVLGRVALYPGELPVGIVTAVLGAPVLIGIARSRRMSSL</sequence>
<keyword evidence="3" id="KW-0813">Transport</keyword>
<dbReference type="CDD" id="cd06550">
    <property type="entry name" value="TM_ABC_iron-siderophores_like"/>
    <property type="match status" value="1"/>
</dbReference>
<dbReference type="AlphaFoldDB" id="A0A506YCK2"/>
<gene>
    <name evidence="9" type="ORF">FJ657_03035</name>
</gene>
<feature type="transmembrane region" description="Helical" evidence="8">
    <location>
        <begin position="113"/>
        <end position="132"/>
    </location>
</feature>
<feature type="transmembrane region" description="Helical" evidence="8">
    <location>
        <begin position="86"/>
        <end position="107"/>
    </location>
</feature>
<dbReference type="PANTHER" id="PTHR30472">
    <property type="entry name" value="FERRIC ENTEROBACTIN TRANSPORT SYSTEM PERMEASE PROTEIN"/>
    <property type="match status" value="1"/>
</dbReference>
<feature type="transmembrane region" description="Helical" evidence="8">
    <location>
        <begin position="302"/>
        <end position="320"/>
    </location>
</feature>
<evidence type="ECO:0000256" key="2">
    <source>
        <dbReference type="ARBA" id="ARBA00007935"/>
    </source>
</evidence>
<dbReference type="PANTHER" id="PTHR30472:SF1">
    <property type="entry name" value="FE(3+) DICITRATE TRANSPORT SYSTEM PERMEASE PROTEIN FECC-RELATED"/>
    <property type="match status" value="1"/>
</dbReference>
<keyword evidence="4" id="KW-1003">Cell membrane</keyword>
<evidence type="ECO:0000313" key="9">
    <source>
        <dbReference type="EMBL" id="TPW78179.1"/>
    </source>
</evidence>
<dbReference type="FunFam" id="1.10.3470.10:FF:000001">
    <property type="entry name" value="Vitamin B12 ABC transporter permease BtuC"/>
    <property type="match status" value="1"/>
</dbReference>
<feature type="transmembrane region" description="Helical" evidence="8">
    <location>
        <begin position="144"/>
        <end position="165"/>
    </location>
</feature>
<comment type="caution">
    <text evidence="9">The sequence shown here is derived from an EMBL/GenBank/DDBJ whole genome shotgun (WGS) entry which is preliminary data.</text>
</comment>
<evidence type="ECO:0000256" key="1">
    <source>
        <dbReference type="ARBA" id="ARBA00004651"/>
    </source>
</evidence>
<dbReference type="OrthoDB" id="9782305at2"/>
<evidence type="ECO:0000256" key="5">
    <source>
        <dbReference type="ARBA" id="ARBA00022692"/>
    </source>
</evidence>
<dbReference type="EMBL" id="VHQG01000001">
    <property type="protein sequence ID" value="TPW78179.1"/>
    <property type="molecule type" value="Genomic_DNA"/>
</dbReference>
<keyword evidence="6 8" id="KW-1133">Transmembrane helix</keyword>
<dbReference type="InterPro" id="IPR037294">
    <property type="entry name" value="ABC_BtuC-like"/>
</dbReference>
<accession>A0A506YCK2</accession>
<dbReference type="GO" id="GO:0033214">
    <property type="term" value="P:siderophore-iron import into cell"/>
    <property type="evidence" value="ECO:0007669"/>
    <property type="project" value="TreeGrafter"/>
</dbReference>
<comment type="similarity">
    <text evidence="2">Belongs to the binding-protein-dependent transport system permease family. FecCD subfamily.</text>
</comment>
<evidence type="ECO:0000313" key="10">
    <source>
        <dbReference type="Proteomes" id="UP000316252"/>
    </source>
</evidence>
<dbReference type="GO" id="GO:0005886">
    <property type="term" value="C:plasma membrane"/>
    <property type="evidence" value="ECO:0007669"/>
    <property type="project" value="UniProtKB-SubCell"/>
</dbReference>
<reference evidence="9 10" key="1">
    <citation type="submission" date="2019-06" db="EMBL/GenBank/DDBJ databases">
        <authorList>
            <person name="Li F."/>
        </authorList>
    </citation>
    <scope>NUCLEOTIDE SEQUENCE [LARGE SCALE GENOMIC DNA]</scope>
    <source>
        <strain evidence="9 10">10F1D-1</strain>
    </source>
</reference>
<organism evidence="9 10">
    <name type="scientific">Schumannella soli</name>
    <dbReference type="NCBI Taxonomy" id="2590779"/>
    <lineage>
        <taxon>Bacteria</taxon>
        <taxon>Bacillati</taxon>
        <taxon>Actinomycetota</taxon>
        <taxon>Actinomycetes</taxon>
        <taxon>Micrococcales</taxon>
        <taxon>Microbacteriaceae</taxon>
        <taxon>Schumannella</taxon>
    </lineage>
</organism>
<evidence type="ECO:0000256" key="8">
    <source>
        <dbReference type="SAM" id="Phobius"/>
    </source>
</evidence>
<proteinExistence type="inferred from homology"/>
<feature type="transmembrane region" description="Helical" evidence="8">
    <location>
        <begin position="192"/>
        <end position="216"/>
    </location>
</feature>
<evidence type="ECO:0000256" key="7">
    <source>
        <dbReference type="ARBA" id="ARBA00023136"/>
    </source>
</evidence>
<protein>
    <submittedName>
        <fullName evidence="9">Iron chelate uptake ABC transporter family permease subunit</fullName>
    </submittedName>
</protein>
<keyword evidence="10" id="KW-1185">Reference proteome</keyword>
<comment type="subcellular location">
    <subcellularLocation>
        <location evidence="1">Cell membrane</location>
        <topology evidence="1">Multi-pass membrane protein</topology>
    </subcellularLocation>
</comment>
<name>A0A506YCK2_9MICO</name>
<dbReference type="SUPFAM" id="SSF81345">
    <property type="entry name" value="ABC transporter involved in vitamin B12 uptake, BtuC"/>
    <property type="match status" value="1"/>
</dbReference>
<dbReference type="Gene3D" id="1.10.3470.10">
    <property type="entry name" value="ABC transporter involved in vitamin B12 uptake, BtuC"/>
    <property type="match status" value="1"/>
</dbReference>